<dbReference type="PANTHER" id="PTHR43280">
    <property type="entry name" value="ARAC-FAMILY TRANSCRIPTIONAL REGULATOR"/>
    <property type="match status" value="1"/>
</dbReference>
<accession>A0A553C647</accession>
<proteinExistence type="predicted"/>
<keyword evidence="2" id="KW-1133">Transmembrane helix</keyword>
<feature type="transmembrane region" description="Helical" evidence="2">
    <location>
        <begin position="109"/>
        <end position="127"/>
    </location>
</feature>
<dbReference type="InterPro" id="IPR018060">
    <property type="entry name" value="HTH_AraC"/>
</dbReference>
<protein>
    <submittedName>
        <fullName evidence="4">Helix-turn-helix domain-containing protein</fullName>
    </submittedName>
</protein>
<evidence type="ECO:0000256" key="1">
    <source>
        <dbReference type="ARBA" id="ARBA00023125"/>
    </source>
</evidence>
<evidence type="ECO:0000256" key="2">
    <source>
        <dbReference type="SAM" id="Phobius"/>
    </source>
</evidence>
<feature type="transmembrane region" description="Helical" evidence="2">
    <location>
        <begin position="139"/>
        <end position="161"/>
    </location>
</feature>
<dbReference type="OrthoDB" id="1334331at2"/>
<feature type="transmembrane region" description="Helical" evidence="2">
    <location>
        <begin position="182"/>
        <end position="202"/>
    </location>
</feature>
<evidence type="ECO:0000313" key="5">
    <source>
        <dbReference type="Proteomes" id="UP000318585"/>
    </source>
</evidence>
<dbReference type="GO" id="GO:0003700">
    <property type="term" value="F:DNA-binding transcription factor activity"/>
    <property type="evidence" value="ECO:0007669"/>
    <property type="project" value="InterPro"/>
</dbReference>
<keyword evidence="1" id="KW-0238">DNA-binding</keyword>
<dbReference type="PANTHER" id="PTHR43280:SF29">
    <property type="entry name" value="ARAC-FAMILY TRANSCRIPTIONAL REGULATOR"/>
    <property type="match status" value="1"/>
</dbReference>
<dbReference type="SMART" id="SM00342">
    <property type="entry name" value="HTH_ARAC"/>
    <property type="match status" value="1"/>
</dbReference>
<organism evidence="4 5">
    <name type="scientific">Flavobacterium franklandianum</name>
    <dbReference type="NCBI Taxonomy" id="2594430"/>
    <lineage>
        <taxon>Bacteria</taxon>
        <taxon>Pseudomonadati</taxon>
        <taxon>Bacteroidota</taxon>
        <taxon>Flavobacteriia</taxon>
        <taxon>Flavobacteriales</taxon>
        <taxon>Flavobacteriaceae</taxon>
        <taxon>Flavobacterium</taxon>
    </lineage>
</organism>
<dbReference type="PROSITE" id="PS01124">
    <property type="entry name" value="HTH_ARAC_FAMILY_2"/>
    <property type="match status" value="1"/>
</dbReference>
<comment type="caution">
    <text evidence="4">The sequence shown here is derived from an EMBL/GenBank/DDBJ whole genome shotgun (WGS) entry which is preliminary data.</text>
</comment>
<dbReference type="EMBL" id="VJZR01000024">
    <property type="protein sequence ID" value="TRX15968.1"/>
    <property type="molecule type" value="Genomic_DNA"/>
</dbReference>
<evidence type="ECO:0000313" key="4">
    <source>
        <dbReference type="EMBL" id="TRX15968.1"/>
    </source>
</evidence>
<evidence type="ECO:0000259" key="3">
    <source>
        <dbReference type="PROSITE" id="PS01124"/>
    </source>
</evidence>
<keyword evidence="2" id="KW-0812">Transmembrane</keyword>
<feature type="transmembrane region" description="Helical" evidence="2">
    <location>
        <begin position="208"/>
        <end position="229"/>
    </location>
</feature>
<dbReference type="AlphaFoldDB" id="A0A553C647"/>
<keyword evidence="5" id="KW-1185">Reference proteome</keyword>
<sequence length="413" mass="48291">MNKLFFLPIFINSFLILSGIIGLFTCVLFLIIKKSNLVLNIYFIVPLFFFSSKQIIVGFLLINTNSSFNKLNDTANASILLLPILYTYLKKLTNLDYSFSWKETTKNIFLPISIIIFIELLLFIIPIKSASIKEYLIQLNHLLFASYYAYLSFRLLSKTLWKPEKNRLSIKYELILIQWSKFIYSIVLIGPLKFIYIIFILGNSNSGLYIYYFQIIASLCCILICLKIISSPELLFGMKILEKKINDLKYPEIILDSIWNKTPNRIPNSVQDKKLEKTIKNSFFIYVKEIEHLVFEEDFFLKSNLNIDDLAYKLCIPKNRLNYFFKYHCTISFTDFKNTIRIIEAKKLIDNGFLIKNTLSSLSKRVGFSSYDPFYRSFKGYTGENPLNYMANGIASRDLPIIQKNKFNHKIPN</sequence>
<reference evidence="4 5" key="1">
    <citation type="submission" date="2019-07" db="EMBL/GenBank/DDBJ databases">
        <title>Novel species of Flavobacterium.</title>
        <authorList>
            <person name="Liu Q."/>
            <person name="Xin Y.-H."/>
        </authorList>
    </citation>
    <scope>NUCLEOTIDE SEQUENCE [LARGE SCALE GENOMIC DNA]</scope>
    <source>
        <strain evidence="4 5">LB3P56</strain>
    </source>
</reference>
<dbReference type="GO" id="GO:0043565">
    <property type="term" value="F:sequence-specific DNA binding"/>
    <property type="evidence" value="ECO:0007669"/>
    <property type="project" value="InterPro"/>
</dbReference>
<dbReference type="RefSeq" id="WP_144072135.1">
    <property type="nucleotide sequence ID" value="NZ_VJZR01000024.1"/>
</dbReference>
<feature type="domain" description="HTH araC/xylS-type" evidence="3">
    <location>
        <begin position="301"/>
        <end position="392"/>
    </location>
</feature>
<dbReference type="Gene3D" id="1.10.10.60">
    <property type="entry name" value="Homeodomain-like"/>
    <property type="match status" value="1"/>
</dbReference>
<feature type="transmembrane region" description="Helical" evidence="2">
    <location>
        <begin position="39"/>
        <end position="62"/>
    </location>
</feature>
<dbReference type="Pfam" id="PF12833">
    <property type="entry name" value="HTH_18"/>
    <property type="match status" value="1"/>
</dbReference>
<gene>
    <name evidence="4" type="ORF">FNW17_15530</name>
</gene>
<keyword evidence="2" id="KW-0472">Membrane</keyword>
<name>A0A553C647_9FLAO</name>
<feature type="transmembrane region" description="Helical" evidence="2">
    <location>
        <begin position="6"/>
        <end position="32"/>
    </location>
</feature>
<dbReference type="Proteomes" id="UP000318585">
    <property type="component" value="Unassembled WGS sequence"/>
</dbReference>